<keyword evidence="2" id="KW-1185">Reference proteome</keyword>
<dbReference type="EMBL" id="CM000763">
    <property type="protein sequence ID" value="OQU84283.1"/>
    <property type="molecule type" value="Genomic_DNA"/>
</dbReference>
<sequence>MSLLYALGNGDPFRSNKSKQKLKSDKDEQLAIETKEKVWRTPCSDSTGLIDKRVKMLLSASTEESDPQMDFYGGPQIFNTVTWPLDGPAWKVKGGHLYASGHQRLWHFIRGQLLDVSSVLGPDMVIFTTAMFGTFYSTITFEDHSVTLPIDGREGWNYRFENEHGCFEYYHLSHDCPYLANERNWSMLRGCLPDYSEKGLCPTGNHVDVEMGIPAARRACKTLSTYKGELPVPPEVRKACATLITYSIEAMKSNEVLDWTCGTLEDEEEELTLNMLHPYASPRIKRWKLLGQSKLHYLVRRLNCEEDIFPIIPAVTGIQTTEGVLDSVCVLPYNQLFRQRTSKARDWSALPLDENADMAGGRPHFLSAQFARPWPTNHKLAVLRSPDTMINAPSILPFAKVKKQNSGSGELPNARTFSPGAGAALRIQKRNLCSVDIPNARRFSSGACAALRILKTFVK</sequence>
<dbReference type="Gramene" id="OQU84283">
    <property type="protein sequence ID" value="OQU84283"/>
    <property type="gene ID" value="SORBI_3004G026600"/>
</dbReference>
<reference evidence="2" key="2">
    <citation type="journal article" date="2018" name="Plant J.">
        <title>The Sorghum bicolor reference genome: improved assembly, gene annotations, a transcriptome atlas, and signatures of genome organization.</title>
        <authorList>
            <person name="McCormick R.F."/>
            <person name="Truong S.K."/>
            <person name="Sreedasyam A."/>
            <person name="Jenkins J."/>
            <person name="Shu S."/>
            <person name="Sims D."/>
            <person name="Kennedy M."/>
            <person name="Amirebrahimi M."/>
            <person name="Weers B.D."/>
            <person name="McKinley B."/>
            <person name="Mattison A."/>
            <person name="Morishige D.T."/>
            <person name="Grimwood J."/>
            <person name="Schmutz J."/>
            <person name="Mullet J.E."/>
        </authorList>
    </citation>
    <scope>NUCLEOTIDE SEQUENCE [LARGE SCALE GENOMIC DNA]</scope>
    <source>
        <strain evidence="2">cv. BTx623</strain>
    </source>
</reference>
<dbReference type="Proteomes" id="UP000000768">
    <property type="component" value="Chromosome 4"/>
</dbReference>
<gene>
    <name evidence="1" type="ORF">SORBI_3004G026600</name>
</gene>
<reference evidence="1 2" key="1">
    <citation type="journal article" date="2009" name="Nature">
        <title>The Sorghum bicolor genome and the diversification of grasses.</title>
        <authorList>
            <person name="Paterson A.H."/>
            <person name="Bowers J.E."/>
            <person name="Bruggmann R."/>
            <person name="Dubchak I."/>
            <person name="Grimwood J."/>
            <person name="Gundlach H."/>
            <person name="Haberer G."/>
            <person name="Hellsten U."/>
            <person name="Mitros T."/>
            <person name="Poliakov A."/>
            <person name="Schmutz J."/>
            <person name="Spannagl M."/>
            <person name="Tang H."/>
            <person name="Wang X."/>
            <person name="Wicker T."/>
            <person name="Bharti A.K."/>
            <person name="Chapman J."/>
            <person name="Feltus F.A."/>
            <person name="Gowik U."/>
            <person name="Grigoriev I.V."/>
            <person name="Lyons E."/>
            <person name="Maher C.A."/>
            <person name="Martis M."/>
            <person name="Narechania A."/>
            <person name="Otillar R.P."/>
            <person name="Penning B.W."/>
            <person name="Salamov A.A."/>
            <person name="Wang Y."/>
            <person name="Zhang L."/>
            <person name="Carpita N.C."/>
            <person name="Freeling M."/>
            <person name="Gingle A.R."/>
            <person name="Hash C.T."/>
            <person name="Keller B."/>
            <person name="Klein P."/>
            <person name="Kresovich S."/>
            <person name="McCann M.C."/>
            <person name="Ming R."/>
            <person name="Peterson D.G."/>
            <person name="Mehboob-ur-Rahman"/>
            <person name="Ware D."/>
            <person name="Westhoff P."/>
            <person name="Mayer K.F."/>
            <person name="Messing J."/>
            <person name="Rokhsar D.S."/>
        </authorList>
    </citation>
    <scope>NUCLEOTIDE SEQUENCE [LARGE SCALE GENOMIC DNA]</scope>
    <source>
        <strain evidence="2">cv. BTx623</strain>
    </source>
</reference>
<accession>A0A1Z5RKK9</accession>
<evidence type="ECO:0000313" key="2">
    <source>
        <dbReference type="Proteomes" id="UP000000768"/>
    </source>
</evidence>
<name>A0A1Z5RKK9_SORBI</name>
<dbReference type="InParanoid" id="A0A1Z5RKK9"/>
<protein>
    <submittedName>
        <fullName evidence="1">Uncharacterized protein</fullName>
    </submittedName>
</protein>
<proteinExistence type="predicted"/>
<evidence type="ECO:0000313" key="1">
    <source>
        <dbReference type="EMBL" id="OQU84283.1"/>
    </source>
</evidence>
<organism evidence="1 2">
    <name type="scientific">Sorghum bicolor</name>
    <name type="common">Sorghum</name>
    <name type="synonym">Sorghum vulgare</name>
    <dbReference type="NCBI Taxonomy" id="4558"/>
    <lineage>
        <taxon>Eukaryota</taxon>
        <taxon>Viridiplantae</taxon>
        <taxon>Streptophyta</taxon>
        <taxon>Embryophyta</taxon>
        <taxon>Tracheophyta</taxon>
        <taxon>Spermatophyta</taxon>
        <taxon>Magnoliopsida</taxon>
        <taxon>Liliopsida</taxon>
        <taxon>Poales</taxon>
        <taxon>Poaceae</taxon>
        <taxon>PACMAD clade</taxon>
        <taxon>Panicoideae</taxon>
        <taxon>Andropogonodae</taxon>
        <taxon>Andropogoneae</taxon>
        <taxon>Sorghinae</taxon>
        <taxon>Sorghum</taxon>
    </lineage>
</organism>
<dbReference type="AlphaFoldDB" id="A0A1Z5RKK9"/>